<evidence type="ECO:0000259" key="2">
    <source>
        <dbReference type="Pfam" id="PF12825"/>
    </source>
</evidence>
<reference evidence="4" key="1">
    <citation type="submission" date="2023-06" db="EMBL/GenBank/DDBJ databases">
        <title>Genome-scale phylogeny and comparative genomics of the fungal order Sordariales.</title>
        <authorList>
            <consortium name="Lawrence Berkeley National Laboratory"/>
            <person name="Hensen N."/>
            <person name="Bonometti L."/>
            <person name="Westerberg I."/>
            <person name="Brannstrom I.O."/>
            <person name="Guillou S."/>
            <person name="Cros-Aarteil S."/>
            <person name="Calhoun S."/>
            <person name="Haridas S."/>
            <person name="Kuo A."/>
            <person name="Mondo S."/>
            <person name="Pangilinan J."/>
            <person name="Riley R."/>
            <person name="Labutti K."/>
            <person name="Andreopoulos B."/>
            <person name="Lipzen A."/>
            <person name="Chen C."/>
            <person name="Yanf M."/>
            <person name="Daum C."/>
            <person name="Ng V."/>
            <person name="Clum A."/>
            <person name="Steindorff A."/>
            <person name="Ohm R."/>
            <person name="Martin F."/>
            <person name="Silar P."/>
            <person name="Natvig D."/>
            <person name="Lalanne C."/>
            <person name="Gautier V."/>
            <person name="Ament-Velasquez S.L."/>
            <person name="Kruys A."/>
            <person name="Hutchinson M.I."/>
            <person name="Powell A.J."/>
            <person name="Barry K."/>
            <person name="Miller A.N."/>
            <person name="Grigoriev I.V."/>
            <person name="Debuchy R."/>
            <person name="Gladieux P."/>
            <person name="Thoren M.H."/>
            <person name="Johannesson H."/>
        </authorList>
    </citation>
    <scope>NUCLEOTIDE SEQUENCE</scope>
    <source>
        <strain evidence="4">PSN4</strain>
    </source>
</reference>
<dbReference type="GO" id="GO:0035091">
    <property type="term" value="F:phosphatidylinositol binding"/>
    <property type="evidence" value="ECO:0007669"/>
    <property type="project" value="TreeGrafter"/>
</dbReference>
<organism evidence="4 5">
    <name type="scientific">Echria macrotheca</name>
    <dbReference type="NCBI Taxonomy" id="438768"/>
    <lineage>
        <taxon>Eukaryota</taxon>
        <taxon>Fungi</taxon>
        <taxon>Dikarya</taxon>
        <taxon>Ascomycota</taxon>
        <taxon>Pezizomycotina</taxon>
        <taxon>Sordariomycetes</taxon>
        <taxon>Sordariomycetidae</taxon>
        <taxon>Sordariales</taxon>
        <taxon>Schizotheciaceae</taxon>
        <taxon>Echria</taxon>
    </lineage>
</organism>
<dbReference type="AlphaFoldDB" id="A0AAJ0BBF9"/>
<sequence>MEKNNNKDVDGAASALTSAQLHALLDILTHHETYAEVERFKDPTTISRYGYPFTHQDDKQTPRYSSDSSAPLLADLLNSLVLPVPGIRDLPAEFWHERFQTVLTKLSEAELSESYDKGALGTRKTLATAASAIHEAVSRGILGGVVRDPSSKNLDAPYDRSKAEDLARAWEDAVHELVYGNLVDELYDCAVRGQSLEEHSAAVQASADYIIVHLATLIHHVLVLSPEGPYLLKLIENVHKLIPYTMIRQTLRIGNAATMINGMLKLLLAKMGVGAISNWFGLTQSADDGMNLLQRIISMVLSWDSSDFRKTVDKIDRAKDGPSKDHLMAIRKHVEKDRLTHEMTRKRSTELSASIITAIFESAGKALNDSLTEDHHAQCLEYYTALLAIRDRDEITKALCRSSPDHFTQAVRDTAAAFDRMIRLAHEKVDLREHVSAAETFITDVINTSKPRKSVSNGSSEDPAGQDRAPCIEDYVSLLRRNRQSLYNWLHQLASQCPEIREDFRAWCKNAVAVFRQGKSRQRASSISPRPEEEGGDTYGVDGKRKGAAGALSSNLQVLYVSLPAAERSAVLSALDKHAAYLTSLETLSLQRMQHILDDMPGGVLAADDSGPRVDREEGRRSICGPGMFLARWQQLMNETVVAPDAPYGPLRSGWDVKGTLAQGKTVSAAVRDRWDPSALARLAERDVPQPPDVGVVVESLGGSFRKLAVDLWKHKQVGR</sequence>
<dbReference type="PANTHER" id="PTHR47185">
    <property type="entry name" value="PX DOMAIN-CONTAINING PROTEIN YPR097W"/>
    <property type="match status" value="1"/>
</dbReference>
<dbReference type="EMBL" id="MU839836">
    <property type="protein sequence ID" value="KAK1754234.1"/>
    <property type="molecule type" value="Genomic_DNA"/>
</dbReference>
<keyword evidence="5" id="KW-1185">Reference proteome</keyword>
<protein>
    <submittedName>
        <fullName evidence="4">PX-associated-domain-containing protein</fullName>
    </submittedName>
</protein>
<dbReference type="InterPro" id="IPR024554">
    <property type="entry name" value="LEC1-like_C"/>
</dbReference>
<dbReference type="Proteomes" id="UP001239445">
    <property type="component" value="Unassembled WGS sequence"/>
</dbReference>
<feature type="domain" description="PX" evidence="2">
    <location>
        <begin position="381"/>
        <end position="516"/>
    </location>
</feature>
<dbReference type="Pfam" id="PF12825">
    <property type="entry name" value="DUF3818"/>
    <property type="match status" value="2"/>
</dbReference>
<evidence type="ECO:0000313" key="4">
    <source>
        <dbReference type="EMBL" id="KAK1754234.1"/>
    </source>
</evidence>
<dbReference type="InterPro" id="IPR047168">
    <property type="entry name" value="LEC1-like"/>
</dbReference>
<evidence type="ECO:0000259" key="3">
    <source>
        <dbReference type="Pfam" id="PF12828"/>
    </source>
</evidence>
<feature type="domain" description="PX-associated" evidence="3">
    <location>
        <begin position="14"/>
        <end position="139"/>
    </location>
</feature>
<accession>A0AAJ0BBF9</accession>
<name>A0AAJ0BBF9_9PEZI</name>
<evidence type="ECO:0000313" key="5">
    <source>
        <dbReference type="Proteomes" id="UP001239445"/>
    </source>
</evidence>
<comment type="caution">
    <text evidence="4">The sequence shown here is derived from an EMBL/GenBank/DDBJ whole genome shotgun (WGS) entry which is preliminary data.</text>
</comment>
<feature type="domain" description="PX" evidence="2">
    <location>
        <begin position="193"/>
        <end position="365"/>
    </location>
</feature>
<feature type="region of interest" description="Disordered" evidence="1">
    <location>
        <begin position="520"/>
        <end position="542"/>
    </location>
</feature>
<dbReference type="Pfam" id="PF12828">
    <property type="entry name" value="PXB"/>
    <property type="match status" value="1"/>
</dbReference>
<evidence type="ECO:0000256" key="1">
    <source>
        <dbReference type="SAM" id="MobiDB-lite"/>
    </source>
</evidence>
<dbReference type="InterPro" id="IPR024555">
    <property type="entry name" value="PX-associated"/>
</dbReference>
<proteinExistence type="predicted"/>
<dbReference type="PANTHER" id="PTHR47185:SF2">
    <property type="entry name" value="FUNGAL PROTEIN"/>
    <property type="match status" value="1"/>
</dbReference>
<gene>
    <name evidence="4" type="ORF">QBC47DRAFT_385990</name>
</gene>